<dbReference type="Gramene" id="ONIVA10G05640.1">
    <property type="protein sequence ID" value="ONIVA10G05640.1"/>
    <property type="gene ID" value="ONIVA10G05640"/>
</dbReference>
<proteinExistence type="predicted"/>
<protein>
    <submittedName>
        <fullName evidence="1">Uncharacterized protein</fullName>
    </submittedName>
</protein>
<evidence type="ECO:0000313" key="1">
    <source>
        <dbReference type="EnsemblPlants" id="ONIVA10G05640.1"/>
    </source>
</evidence>
<dbReference type="EnsemblPlants" id="ONIVA10G05640.1">
    <property type="protein sequence ID" value="ONIVA10G05640.1"/>
    <property type="gene ID" value="ONIVA10G05640"/>
</dbReference>
<dbReference type="AlphaFoldDB" id="A0A0E0IQQ2"/>
<dbReference type="PANTHER" id="PTHR46686:SF5">
    <property type="entry name" value="GLYCOSYLTRANSFERASE"/>
    <property type="match status" value="1"/>
</dbReference>
<dbReference type="Proteomes" id="UP000006591">
    <property type="component" value="Chromosome 10"/>
</dbReference>
<reference evidence="1" key="2">
    <citation type="submission" date="2018-04" db="EMBL/GenBank/DDBJ databases">
        <title>OnivRS2 (Oryza nivara Reference Sequence Version 2).</title>
        <authorList>
            <person name="Zhang J."/>
            <person name="Kudrna D."/>
            <person name="Lee S."/>
            <person name="Talag J."/>
            <person name="Rajasekar S."/>
            <person name="Welchert J."/>
            <person name="Hsing Y.-I."/>
            <person name="Wing R.A."/>
        </authorList>
    </citation>
    <scope>NUCLEOTIDE SEQUENCE [LARGE SCALE GENOMIC DNA]</scope>
</reference>
<organism evidence="1">
    <name type="scientific">Oryza nivara</name>
    <name type="common">Indian wild rice</name>
    <name type="synonym">Oryza sativa f. spontanea</name>
    <dbReference type="NCBI Taxonomy" id="4536"/>
    <lineage>
        <taxon>Eukaryota</taxon>
        <taxon>Viridiplantae</taxon>
        <taxon>Streptophyta</taxon>
        <taxon>Embryophyta</taxon>
        <taxon>Tracheophyta</taxon>
        <taxon>Spermatophyta</taxon>
        <taxon>Magnoliopsida</taxon>
        <taxon>Liliopsida</taxon>
        <taxon>Poales</taxon>
        <taxon>Poaceae</taxon>
        <taxon>BOP clade</taxon>
        <taxon>Oryzoideae</taxon>
        <taxon>Oryzeae</taxon>
        <taxon>Oryzinae</taxon>
        <taxon>Oryza</taxon>
    </lineage>
</organism>
<dbReference type="HOGENOM" id="CLU_1790008_0_0_1"/>
<name>A0A0E0IQQ2_ORYNI</name>
<reference evidence="1" key="1">
    <citation type="submission" date="2015-04" db="UniProtKB">
        <authorList>
            <consortium name="EnsemblPlants"/>
        </authorList>
    </citation>
    <scope>IDENTIFICATION</scope>
    <source>
        <strain evidence="1">SL10</strain>
    </source>
</reference>
<accession>A0A0E0IQQ2</accession>
<sequence>MFHRWVRGVPDLVVSWHGISLEALHACTQGYTRTSPGPRRRRAHVAGVQPQPGPVGELVLSEVRFFRSYAHHVAISDVAREMLRDISSRTALGRAFREDLTLLKGANLVLGVSCGYLLSHARAAAGRARGGAGMAGLEHGAVRHH</sequence>
<evidence type="ECO:0000313" key="2">
    <source>
        <dbReference type="Proteomes" id="UP000006591"/>
    </source>
</evidence>
<dbReference type="STRING" id="4536.A0A0E0IQQ2"/>
<keyword evidence="2" id="KW-1185">Reference proteome</keyword>
<dbReference type="PANTHER" id="PTHR46686">
    <property type="entry name" value="GLYCOSYLTRANSFERASE"/>
    <property type="match status" value="1"/>
</dbReference>